<keyword evidence="3" id="KW-1185">Reference proteome</keyword>
<keyword evidence="1" id="KW-1133">Transmembrane helix</keyword>
<accession>A0A830GCA9</accession>
<gene>
    <name evidence="2" type="ORF">GCM10009021_13990</name>
</gene>
<dbReference type="Proteomes" id="UP000608850">
    <property type="component" value="Unassembled WGS sequence"/>
</dbReference>
<keyword evidence="1" id="KW-0812">Transmembrane</keyword>
<evidence type="ECO:0000313" key="2">
    <source>
        <dbReference type="EMBL" id="GGN14870.1"/>
    </source>
</evidence>
<dbReference type="OrthoDB" id="202783at2157"/>
<feature type="transmembrane region" description="Helical" evidence="1">
    <location>
        <begin position="68"/>
        <end position="85"/>
    </location>
</feature>
<comment type="caution">
    <text evidence="2">The sequence shown here is derived from an EMBL/GenBank/DDBJ whole genome shotgun (WGS) entry which is preliminary data.</text>
</comment>
<evidence type="ECO:0000256" key="1">
    <source>
        <dbReference type="SAM" id="Phobius"/>
    </source>
</evidence>
<dbReference type="RefSeq" id="WP_188877989.1">
    <property type="nucleotide sequence ID" value="NZ_BMOQ01000004.1"/>
</dbReference>
<feature type="transmembrane region" description="Helical" evidence="1">
    <location>
        <begin position="27"/>
        <end position="47"/>
    </location>
</feature>
<proteinExistence type="predicted"/>
<name>A0A830GCA9_9EURY</name>
<keyword evidence="1" id="KW-0472">Membrane</keyword>
<dbReference type="AlphaFoldDB" id="A0A830GCA9"/>
<evidence type="ECO:0000313" key="3">
    <source>
        <dbReference type="Proteomes" id="UP000608850"/>
    </source>
</evidence>
<dbReference type="EMBL" id="BMOQ01000004">
    <property type="protein sequence ID" value="GGN14870.1"/>
    <property type="molecule type" value="Genomic_DNA"/>
</dbReference>
<feature type="transmembrane region" description="Helical" evidence="1">
    <location>
        <begin position="91"/>
        <end position="112"/>
    </location>
</feature>
<protein>
    <submittedName>
        <fullName evidence="2">Uncharacterized protein</fullName>
    </submittedName>
</protein>
<sequence length="118" mass="12622">MNRALPVALGVGVLVAAAVYALLVSDWYVAGCLGGTYAGVAYFASAYSSTVFRYRTRFTERTDKVGDFIGLMGVNLGILAFIAYLNTSTRVTAALVIWYTGAVAFILFATHVRHEVGA</sequence>
<reference evidence="2 3" key="1">
    <citation type="journal article" date="2019" name="Int. J. Syst. Evol. Microbiol.">
        <title>The Global Catalogue of Microorganisms (GCM) 10K type strain sequencing project: providing services to taxonomists for standard genome sequencing and annotation.</title>
        <authorList>
            <consortium name="The Broad Institute Genomics Platform"/>
            <consortium name="The Broad Institute Genome Sequencing Center for Infectious Disease"/>
            <person name="Wu L."/>
            <person name="Ma J."/>
        </authorList>
    </citation>
    <scope>NUCLEOTIDE SEQUENCE [LARGE SCALE GENOMIC DNA]</scope>
    <source>
        <strain evidence="2 3">JCM 16331</strain>
    </source>
</reference>
<organism evidence="2 3">
    <name type="scientific">Halarchaeum nitratireducens</name>
    <dbReference type="NCBI Taxonomy" id="489913"/>
    <lineage>
        <taxon>Archaea</taxon>
        <taxon>Methanobacteriati</taxon>
        <taxon>Methanobacteriota</taxon>
        <taxon>Stenosarchaea group</taxon>
        <taxon>Halobacteria</taxon>
        <taxon>Halobacteriales</taxon>
        <taxon>Halobacteriaceae</taxon>
    </lineage>
</organism>